<evidence type="ECO:0000313" key="1">
    <source>
        <dbReference type="EMBL" id="GAH29365.1"/>
    </source>
</evidence>
<dbReference type="AlphaFoldDB" id="X1F9Y1"/>
<gene>
    <name evidence="1" type="ORF">S01H4_65834</name>
</gene>
<proteinExistence type="predicted"/>
<protein>
    <submittedName>
        <fullName evidence="1">Uncharacterized protein</fullName>
    </submittedName>
</protein>
<feature type="non-terminal residue" evidence="1">
    <location>
        <position position="94"/>
    </location>
</feature>
<dbReference type="EMBL" id="BART01040455">
    <property type="protein sequence ID" value="GAH29365.1"/>
    <property type="molecule type" value="Genomic_DNA"/>
</dbReference>
<comment type="caution">
    <text evidence="1">The sequence shown here is derived from an EMBL/GenBank/DDBJ whole genome shotgun (WGS) entry which is preliminary data.</text>
</comment>
<name>X1F9Y1_9ZZZZ</name>
<sequence>IMIDSLAGMPSGWNSVDISGFIENDGDTVAMFVRHDDSTNYEACGFGSGDDSSGDVVVYLTTAASGPSYQGYSRLVRTRPADGYIVGYESNDST</sequence>
<reference evidence="1" key="1">
    <citation type="journal article" date="2014" name="Front. Microbiol.">
        <title>High frequency of phylogenetically diverse reductive dehalogenase-homologous genes in deep subseafloor sedimentary metagenomes.</title>
        <authorList>
            <person name="Kawai M."/>
            <person name="Futagami T."/>
            <person name="Toyoda A."/>
            <person name="Takaki Y."/>
            <person name="Nishi S."/>
            <person name="Hori S."/>
            <person name="Arai W."/>
            <person name="Tsubouchi T."/>
            <person name="Morono Y."/>
            <person name="Uchiyama I."/>
            <person name="Ito T."/>
            <person name="Fujiyama A."/>
            <person name="Inagaki F."/>
            <person name="Takami H."/>
        </authorList>
    </citation>
    <scope>NUCLEOTIDE SEQUENCE</scope>
    <source>
        <strain evidence="1">Expedition CK06-06</strain>
    </source>
</reference>
<accession>X1F9Y1</accession>
<organism evidence="1">
    <name type="scientific">marine sediment metagenome</name>
    <dbReference type="NCBI Taxonomy" id="412755"/>
    <lineage>
        <taxon>unclassified sequences</taxon>
        <taxon>metagenomes</taxon>
        <taxon>ecological metagenomes</taxon>
    </lineage>
</organism>
<feature type="non-terminal residue" evidence="1">
    <location>
        <position position="1"/>
    </location>
</feature>